<sequence>MMSQHDKWILDLDCTYHMYPHKEWLFNFEELNGGVVYMGNDESCKTPGVGSIRLKNHDGSTRVLIDVRYVPKLKKNLISLGALESKGFTMTIRDGILKDTSGSLVVMKGTRRNNLYYYNSSTVIGSLAVVSEDDKASEITRLWYMRLGHVGEKTFLVW</sequence>
<evidence type="ECO:0000259" key="1">
    <source>
        <dbReference type="Pfam" id="PF22936"/>
    </source>
</evidence>
<dbReference type="PANTHER" id="PTHR47592:SF27">
    <property type="entry name" value="OS08G0421700 PROTEIN"/>
    <property type="match status" value="1"/>
</dbReference>
<reference evidence="3" key="1">
    <citation type="submission" date="2016-06" db="EMBL/GenBank/DDBJ databases">
        <title>Parallel loss of symbiosis genes in relatives of nitrogen-fixing non-legume Parasponia.</title>
        <authorList>
            <person name="Van Velzen R."/>
            <person name="Holmer R."/>
            <person name="Bu F."/>
            <person name="Rutten L."/>
            <person name="Van Zeijl A."/>
            <person name="Liu W."/>
            <person name="Santuari L."/>
            <person name="Cao Q."/>
            <person name="Sharma T."/>
            <person name="Shen D."/>
            <person name="Roswanjaya Y."/>
            <person name="Wardhani T."/>
            <person name="Kalhor M.S."/>
            <person name="Jansen J."/>
            <person name="Van den Hoogen J."/>
            <person name="Gungor B."/>
            <person name="Hartog M."/>
            <person name="Hontelez J."/>
            <person name="Verver J."/>
            <person name="Yang W.-C."/>
            <person name="Schijlen E."/>
            <person name="Repin R."/>
            <person name="Schilthuizen M."/>
            <person name="Schranz E."/>
            <person name="Heidstra R."/>
            <person name="Miyata K."/>
            <person name="Fedorova E."/>
            <person name="Kohlen W."/>
            <person name="Bisseling T."/>
            <person name="Smit S."/>
            <person name="Geurts R."/>
        </authorList>
    </citation>
    <scope>NUCLEOTIDE SEQUENCE [LARGE SCALE GENOMIC DNA]</scope>
    <source>
        <strain evidence="3">cv. WU1-14</strain>
    </source>
</reference>
<organism evidence="2 3">
    <name type="scientific">Parasponia andersonii</name>
    <name type="common">Sponia andersonii</name>
    <dbReference type="NCBI Taxonomy" id="3476"/>
    <lineage>
        <taxon>Eukaryota</taxon>
        <taxon>Viridiplantae</taxon>
        <taxon>Streptophyta</taxon>
        <taxon>Embryophyta</taxon>
        <taxon>Tracheophyta</taxon>
        <taxon>Spermatophyta</taxon>
        <taxon>Magnoliopsida</taxon>
        <taxon>eudicotyledons</taxon>
        <taxon>Gunneridae</taxon>
        <taxon>Pentapetalae</taxon>
        <taxon>rosids</taxon>
        <taxon>fabids</taxon>
        <taxon>Rosales</taxon>
        <taxon>Cannabaceae</taxon>
        <taxon>Parasponia</taxon>
    </lineage>
</organism>
<accession>A0A2P5A6M7</accession>
<dbReference type="Pfam" id="PF22936">
    <property type="entry name" value="Pol_BBD"/>
    <property type="match status" value="1"/>
</dbReference>
<name>A0A2P5A6M7_PARAD</name>
<keyword evidence="3" id="KW-1185">Reference proteome</keyword>
<dbReference type="InterPro" id="IPR054722">
    <property type="entry name" value="PolX-like_BBD"/>
</dbReference>
<dbReference type="EMBL" id="JXTB01000854">
    <property type="protein sequence ID" value="PON32180.1"/>
    <property type="molecule type" value="Genomic_DNA"/>
</dbReference>
<proteinExistence type="predicted"/>
<evidence type="ECO:0000313" key="2">
    <source>
        <dbReference type="EMBL" id="PON32180.1"/>
    </source>
</evidence>
<comment type="caution">
    <text evidence="2">The sequence shown here is derived from an EMBL/GenBank/DDBJ whole genome shotgun (WGS) entry which is preliminary data.</text>
</comment>
<feature type="domain" description="Retrovirus-related Pol polyprotein from transposon TNT 1-94-like beta-barrel" evidence="1">
    <location>
        <begin position="8"/>
        <end position="88"/>
    </location>
</feature>
<dbReference type="OrthoDB" id="1194585at2759"/>
<protein>
    <recommendedName>
        <fullName evidence="1">Retrovirus-related Pol polyprotein from transposon TNT 1-94-like beta-barrel domain-containing protein</fullName>
    </recommendedName>
</protein>
<dbReference type="Proteomes" id="UP000237105">
    <property type="component" value="Unassembled WGS sequence"/>
</dbReference>
<gene>
    <name evidence="2" type="ORF">PanWU01x14_363580</name>
</gene>
<dbReference type="AlphaFoldDB" id="A0A2P5A6M7"/>
<dbReference type="STRING" id="3476.A0A2P5A6M7"/>
<dbReference type="PANTHER" id="PTHR47592">
    <property type="entry name" value="PBF68 PROTEIN"/>
    <property type="match status" value="1"/>
</dbReference>
<evidence type="ECO:0000313" key="3">
    <source>
        <dbReference type="Proteomes" id="UP000237105"/>
    </source>
</evidence>